<organism evidence="3 4">
    <name type="scientific">Dorea longicatena</name>
    <dbReference type="NCBI Taxonomy" id="88431"/>
    <lineage>
        <taxon>Bacteria</taxon>
        <taxon>Bacillati</taxon>
        <taxon>Bacillota</taxon>
        <taxon>Clostridia</taxon>
        <taxon>Lachnospirales</taxon>
        <taxon>Lachnospiraceae</taxon>
        <taxon>Dorea</taxon>
    </lineage>
</organism>
<dbReference type="InterPro" id="IPR044911">
    <property type="entry name" value="V-type_ATPase_csu/dsu_dom_3"/>
</dbReference>
<dbReference type="EMBL" id="CZAY01000023">
    <property type="protein sequence ID" value="CUQ05913.1"/>
    <property type="molecule type" value="Genomic_DNA"/>
</dbReference>
<proteinExistence type="predicted"/>
<evidence type="ECO:0000313" key="4">
    <source>
        <dbReference type="Proteomes" id="UP000095485"/>
    </source>
</evidence>
<dbReference type="InterPro" id="IPR002843">
    <property type="entry name" value="ATPase_V0-cplx_csu/dsu"/>
</dbReference>
<dbReference type="Pfam" id="PF01992">
    <property type="entry name" value="vATP-synt_AC39"/>
    <property type="match status" value="1"/>
</dbReference>
<dbReference type="PANTHER" id="PTHR38682:SF1">
    <property type="entry name" value="V-TYPE ATP SYNTHASE SUBUNIT C"/>
    <property type="match status" value="1"/>
</dbReference>
<dbReference type="Proteomes" id="UP000095485">
    <property type="component" value="Unassembled WGS sequence"/>
</dbReference>
<dbReference type="PANTHER" id="PTHR38682">
    <property type="entry name" value="V-TYPE ATP SYNTHASE SUBUNIT C"/>
    <property type="match status" value="1"/>
</dbReference>
<name>A0A174T7J0_9FIRM</name>
<dbReference type="Gene3D" id="1.10.132.50">
    <property type="entry name" value="ATP synthase (C/AC39) subunit, domain 3"/>
    <property type="match status" value="3"/>
</dbReference>
<gene>
    <name evidence="3" type="ORF">ERS852526_02695</name>
</gene>
<keyword evidence="2" id="KW-0406">Ion transport</keyword>
<dbReference type="InterPro" id="IPR050873">
    <property type="entry name" value="V-ATPase_V0D/AC39_subunit"/>
</dbReference>
<dbReference type="GeneID" id="96229970"/>
<reference evidence="3 4" key="1">
    <citation type="submission" date="2015-09" db="EMBL/GenBank/DDBJ databases">
        <authorList>
            <consortium name="Pathogen Informatics"/>
        </authorList>
    </citation>
    <scope>NUCLEOTIDE SEQUENCE [LARGE SCALE GENOMIC DNA]</scope>
    <source>
        <strain evidence="3 4">2789STDY5834914</strain>
    </source>
</reference>
<accession>A0A174T7J0</accession>
<dbReference type="GO" id="GO:0046961">
    <property type="term" value="F:proton-transporting ATPase activity, rotational mechanism"/>
    <property type="evidence" value="ECO:0007669"/>
    <property type="project" value="InterPro"/>
</dbReference>
<dbReference type="STRING" id="88431.ERS852423_01415"/>
<keyword evidence="1" id="KW-0813">Transport</keyword>
<sequence length="349" mass="41421">MGNVMAYSGITTKVRAMSAKLLTAEDYDTIAGLGTVTEAIEYLKDKTAYAPYVNRMDISLYHRGNVEKILYQSLFDDYSRLFRFAGMKQKTFLKLYWKRYEIDLINYCLRIVFNHYDKPFDLEYKKEFFDRYSQISIDRLITSKNIDELVDNLRDTEYYDALARIKDSGAGTLFDYDLALDLYYFSTMWKKGKRVLKGHEQKIFLKDYGTKIDLLNLQWIYRAKKYYHMLPPDIYSMTIPIHYRVRVEEFKSLVETPTLEQFETEVGKTYYAGKYDYMQADKTLEQMYRDCLRKLYLTDKRNDPYSIAIINTYLFLKEEEIYKLTTALECIRYGLTKGETLGYLGGVNQ</sequence>
<evidence type="ECO:0000313" key="3">
    <source>
        <dbReference type="EMBL" id="CUQ05913.1"/>
    </source>
</evidence>
<dbReference type="SUPFAM" id="SSF103486">
    <property type="entry name" value="V-type ATP synthase subunit C"/>
    <property type="match status" value="1"/>
</dbReference>
<dbReference type="RefSeq" id="WP_055284323.1">
    <property type="nucleotide sequence ID" value="NZ_CZAY01000023.1"/>
</dbReference>
<dbReference type="InterPro" id="IPR036079">
    <property type="entry name" value="ATPase_csu/dsu_sf"/>
</dbReference>
<dbReference type="OrthoDB" id="9816136at2"/>
<dbReference type="AlphaFoldDB" id="A0A174T7J0"/>
<evidence type="ECO:0000256" key="1">
    <source>
        <dbReference type="ARBA" id="ARBA00022448"/>
    </source>
</evidence>
<protein>
    <submittedName>
        <fullName evidence="3">V-type ATP synthase subunit C</fullName>
    </submittedName>
</protein>
<evidence type="ECO:0000256" key="2">
    <source>
        <dbReference type="ARBA" id="ARBA00023065"/>
    </source>
</evidence>